<dbReference type="AlphaFoldDB" id="A0A9P8L804"/>
<reference evidence="2" key="1">
    <citation type="submission" date="2021-03" db="EMBL/GenBank/DDBJ databases">
        <title>Comparative genomics and phylogenomic investigation of the class Geoglossomycetes provide insights into ecological specialization and systematics.</title>
        <authorList>
            <person name="Melie T."/>
            <person name="Pirro S."/>
            <person name="Miller A.N."/>
            <person name="Quandt A."/>
        </authorList>
    </citation>
    <scope>NUCLEOTIDE SEQUENCE</scope>
    <source>
        <strain evidence="2">CAQ_001_2017</strain>
    </source>
</reference>
<feature type="compositionally biased region" description="Basic residues" evidence="1">
    <location>
        <begin position="90"/>
        <end position="99"/>
    </location>
</feature>
<dbReference type="Proteomes" id="UP000750711">
    <property type="component" value="Unassembled WGS sequence"/>
</dbReference>
<accession>A0A9P8L804</accession>
<evidence type="ECO:0000256" key="1">
    <source>
        <dbReference type="SAM" id="MobiDB-lite"/>
    </source>
</evidence>
<feature type="compositionally biased region" description="Basic and acidic residues" evidence="1">
    <location>
        <begin position="425"/>
        <end position="434"/>
    </location>
</feature>
<feature type="compositionally biased region" description="Polar residues" evidence="1">
    <location>
        <begin position="249"/>
        <end position="267"/>
    </location>
</feature>
<keyword evidence="3" id="KW-1185">Reference proteome</keyword>
<feature type="compositionally biased region" description="Basic and acidic residues" evidence="1">
    <location>
        <begin position="277"/>
        <end position="311"/>
    </location>
</feature>
<feature type="region of interest" description="Disordered" evidence="1">
    <location>
        <begin position="115"/>
        <end position="486"/>
    </location>
</feature>
<evidence type="ECO:0000313" key="3">
    <source>
        <dbReference type="Proteomes" id="UP000750711"/>
    </source>
</evidence>
<feature type="compositionally biased region" description="Low complexity" evidence="1">
    <location>
        <begin position="210"/>
        <end position="220"/>
    </location>
</feature>
<feature type="compositionally biased region" description="Low complexity" evidence="1">
    <location>
        <begin position="194"/>
        <end position="203"/>
    </location>
</feature>
<proteinExistence type="predicted"/>
<feature type="compositionally biased region" description="Basic and acidic residues" evidence="1">
    <location>
        <begin position="49"/>
        <end position="69"/>
    </location>
</feature>
<sequence length="486" mass="52316">MEPWKSWTAFVALGAGAGWYYYNTQNKHKTKTGRAASSTVDIGNKPARKREESKAKSRKDGVVRTRDFSESDLAEGSTAVASNVPALKKDKTRKGKGTKTKAEKLGVGSTIKAVETADGNLEKTNGSLGKGDGTNEEMDNEEFAKMLSELKSNRPAKDPTKKRQREEGTKANGMLLGGAHLSVAEPVGSVPHNSSTTSSTTGADADDDLSPAASPSMKPKSVGEAHEDAGLSDMLETPRPGPSVLRLTEPTQPARTQKSRQLAPQIQETKKQRQNRMKNEARKAEREEAENERRALLENQRRIVREAEGRPAKNGIGAVSKTPVASAWAGPRGPVNGESEPEGPPKTEDIVYLDTFDDNHNARADDSSSAKDTLTNSWERDLPSEEEQMRLLNEMGDGGWNTVSGTKKGKKKGAIGSGHTSNESGPEKQVEITKRAGPIKGPSTSKSANLDVWGYGNVTPHITRKGAGADADDDWAVDGGWEVEKH</sequence>
<feature type="compositionally biased region" description="Basic and acidic residues" evidence="1">
    <location>
        <begin position="378"/>
        <end position="389"/>
    </location>
</feature>
<name>A0A9P8L804_9PEZI</name>
<evidence type="ECO:0000313" key="2">
    <source>
        <dbReference type="EMBL" id="KAH0555954.1"/>
    </source>
</evidence>
<feature type="region of interest" description="Disordered" evidence="1">
    <location>
        <begin position="28"/>
        <end position="103"/>
    </location>
</feature>
<feature type="compositionally biased region" description="Basic and acidic residues" evidence="1">
    <location>
        <begin position="357"/>
        <end position="369"/>
    </location>
</feature>
<gene>
    <name evidence="2" type="ORF">GP486_006104</name>
</gene>
<dbReference type="EMBL" id="JAGHQM010001288">
    <property type="protein sequence ID" value="KAH0555954.1"/>
    <property type="molecule type" value="Genomic_DNA"/>
</dbReference>
<organism evidence="2 3">
    <name type="scientific">Trichoglossum hirsutum</name>
    <dbReference type="NCBI Taxonomy" id="265104"/>
    <lineage>
        <taxon>Eukaryota</taxon>
        <taxon>Fungi</taxon>
        <taxon>Dikarya</taxon>
        <taxon>Ascomycota</taxon>
        <taxon>Pezizomycotina</taxon>
        <taxon>Geoglossomycetes</taxon>
        <taxon>Geoglossales</taxon>
        <taxon>Geoglossaceae</taxon>
        <taxon>Trichoglossum</taxon>
    </lineage>
</organism>
<comment type="caution">
    <text evidence="2">The sequence shown here is derived from an EMBL/GenBank/DDBJ whole genome shotgun (WGS) entry which is preliminary data.</text>
</comment>
<protein>
    <submittedName>
        <fullName evidence="2">Uncharacterized protein</fullName>
    </submittedName>
</protein>
<feature type="compositionally biased region" description="Basic and acidic residues" evidence="1">
    <location>
        <begin position="151"/>
        <end position="169"/>
    </location>
</feature>